<dbReference type="AlphaFoldDB" id="A0A7S0ZJ79"/>
<accession>A0A7S0ZJ79</accession>
<sequence length="278" mass="32501">MFGINKRMEAREHGAVMEPEYQPNLEFPNTKCLSKDNRNRGSMSRSFLRDTSVGLSELISPFNTLPQRLPPTDYSSQREPSPVNINDTETKRRTISSNLGRVSVSQLLCVPPVSNLAENEEKVHSERQEQEQTEKQQEKCIVLESRRSRVRQHAFNASTWSAQEDELILSLAEKYGKKGWNIMSRIYFNGKRTGSQLRSRYMGVINPNRNRKPWSMEEDREIVALQHRLGNRWSEISKHFDRRLPNDVKNRFRDLTKSIQRINHSSDARRNDSDERKD</sequence>
<dbReference type="SMART" id="SM00717">
    <property type="entry name" value="SANT"/>
    <property type="match status" value="2"/>
</dbReference>
<dbReference type="PROSITE" id="PS51294">
    <property type="entry name" value="HTH_MYB"/>
    <property type="match status" value="1"/>
</dbReference>
<feature type="domain" description="Myb-like" evidence="2">
    <location>
        <begin position="206"/>
        <end position="256"/>
    </location>
</feature>
<feature type="region of interest" description="Disordered" evidence="1">
    <location>
        <begin position="118"/>
        <end position="138"/>
    </location>
</feature>
<evidence type="ECO:0000259" key="2">
    <source>
        <dbReference type="PROSITE" id="PS50090"/>
    </source>
</evidence>
<dbReference type="GO" id="GO:0005634">
    <property type="term" value="C:nucleus"/>
    <property type="evidence" value="ECO:0007669"/>
    <property type="project" value="TreeGrafter"/>
</dbReference>
<dbReference type="PROSITE" id="PS50090">
    <property type="entry name" value="MYB_LIKE"/>
    <property type="match status" value="2"/>
</dbReference>
<organism evidence="4">
    <name type="scientific">Timspurckia oligopyrenoides</name>
    <dbReference type="NCBI Taxonomy" id="708627"/>
    <lineage>
        <taxon>Eukaryota</taxon>
        <taxon>Rhodophyta</taxon>
        <taxon>Bangiophyceae</taxon>
        <taxon>Porphyridiales</taxon>
        <taxon>Porphyridiaceae</taxon>
        <taxon>Timspurckia</taxon>
    </lineage>
</organism>
<dbReference type="GO" id="GO:0000978">
    <property type="term" value="F:RNA polymerase II cis-regulatory region sequence-specific DNA binding"/>
    <property type="evidence" value="ECO:0007669"/>
    <property type="project" value="TreeGrafter"/>
</dbReference>
<feature type="domain" description="HTH myb-type" evidence="3">
    <location>
        <begin position="206"/>
        <end position="260"/>
    </location>
</feature>
<dbReference type="InterPro" id="IPR050560">
    <property type="entry name" value="MYB_TF"/>
</dbReference>
<dbReference type="InterPro" id="IPR009057">
    <property type="entry name" value="Homeodomain-like_sf"/>
</dbReference>
<name>A0A7S0ZJ79_9RHOD</name>
<evidence type="ECO:0000313" key="4">
    <source>
        <dbReference type="EMBL" id="CAD8822998.1"/>
    </source>
</evidence>
<evidence type="ECO:0000256" key="1">
    <source>
        <dbReference type="SAM" id="MobiDB-lite"/>
    </source>
</evidence>
<feature type="compositionally biased region" description="Polar residues" evidence="1">
    <location>
        <begin position="73"/>
        <end position="86"/>
    </location>
</feature>
<dbReference type="InterPro" id="IPR017930">
    <property type="entry name" value="Myb_dom"/>
</dbReference>
<dbReference type="PANTHER" id="PTHR45614">
    <property type="entry name" value="MYB PROTEIN-RELATED"/>
    <property type="match status" value="1"/>
</dbReference>
<gene>
    <name evidence="4" type="ORF">TOLI1172_LOCUS7394</name>
</gene>
<feature type="compositionally biased region" description="Basic and acidic residues" evidence="1">
    <location>
        <begin position="119"/>
        <end position="138"/>
    </location>
</feature>
<dbReference type="InterPro" id="IPR001005">
    <property type="entry name" value="SANT/Myb"/>
</dbReference>
<evidence type="ECO:0008006" key="5">
    <source>
        <dbReference type="Google" id="ProtNLM"/>
    </source>
</evidence>
<dbReference type="GO" id="GO:0000981">
    <property type="term" value="F:DNA-binding transcription factor activity, RNA polymerase II-specific"/>
    <property type="evidence" value="ECO:0007669"/>
    <property type="project" value="TreeGrafter"/>
</dbReference>
<evidence type="ECO:0000259" key="3">
    <source>
        <dbReference type="PROSITE" id="PS51294"/>
    </source>
</evidence>
<dbReference type="CDD" id="cd00167">
    <property type="entry name" value="SANT"/>
    <property type="match status" value="2"/>
</dbReference>
<dbReference type="EMBL" id="HBFP01010293">
    <property type="protein sequence ID" value="CAD8822998.1"/>
    <property type="molecule type" value="Transcribed_RNA"/>
</dbReference>
<reference evidence="4" key="1">
    <citation type="submission" date="2021-01" db="EMBL/GenBank/DDBJ databases">
        <authorList>
            <person name="Corre E."/>
            <person name="Pelletier E."/>
            <person name="Niang G."/>
            <person name="Scheremetjew M."/>
            <person name="Finn R."/>
            <person name="Kale V."/>
            <person name="Holt S."/>
            <person name="Cochrane G."/>
            <person name="Meng A."/>
            <person name="Brown T."/>
            <person name="Cohen L."/>
        </authorList>
    </citation>
    <scope>NUCLEOTIDE SEQUENCE</scope>
    <source>
        <strain evidence="4">CCMP3278</strain>
    </source>
</reference>
<feature type="domain" description="Myb-like" evidence="2">
    <location>
        <begin position="152"/>
        <end position="205"/>
    </location>
</feature>
<dbReference type="Gene3D" id="1.10.10.60">
    <property type="entry name" value="Homeodomain-like"/>
    <property type="match status" value="2"/>
</dbReference>
<proteinExistence type="predicted"/>
<feature type="region of interest" description="Disordered" evidence="1">
    <location>
        <begin position="62"/>
        <end position="86"/>
    </location>
</feature>
<dbReference type="SUPFAM" id="SSF46689">
    <property type="entry name" value="Homeodomain-like"/>
    <property type="match status" value="1"/>
</dbReference>
<dbReference type="Pfam" id="PF13921">
    <property type="entry name" value="Myb_DNA-bind_6"/>
    <property type="match status" value="1"/>
</dbReference>
<protein>
    <recommendedName>
        <fullName evidence="5">Myb-like domain-containing protein</fullName>
    </recommendedName>
</protein>